<dbReference type="EMBL" id="BAABKQ010000001">
    <property type="protein sequence ID" value="GAA4811551.1"/>
    <property type="molecule type" value="Genomic_DNA"/>
</dbReference>
<accession>A0ABP9CLV8</accession>
<reference evidence="2" key="1">
    <citation type="journal article" date="2019" name="Int. J. Syst. Evol. Microbiol.">
        <title>The Global Catalogue of Microorganisms (GCM) 10K type strain sequencing project: providing services to taxonomists for standard genome sequencing and annotation.</title>
        <authorList>
            <consortium name="The Broad Institute Genomics Platform"/>
            <consortium name="The Broad Institute Genome Sequencing Center for Infectious Disease"/>
            <person name="Wu L."/>
            <person name="Ma J."/>
        </authorList>
    </citation>
    <scope>NUCLEOTIDE SEQUENCE [LARGE SCALE GENOMIC DNA]</scope>
    <source>
        <strain evidence="2">JCM 18542</strain>
    </source>
</reference>
<proteinExistence type="predicted"/>
<organism evidence="1 2">
    <name type="scientific">Tomitella cavernea</name>
    <dbReference type="NCBI Taxonomy" id="1387982"/>
    <lineage>
        <taxon>Bacteria</taxon>
        <taxon>Bacillati</taxon>
        <taxon>Actinomycetota</taxon>
        <taxon>Actinomycetes</taxon>
        <taxon>Mycobacteriales</taxon>
        <taxon>Tomitella</taxon>
    </lineage>
</organism>
<gene>
    <name evidence="1" type="ORF">GCM10023353_15170</name>
</gene>
<protein>
    <submittedName>
        <fullName evidence="1">Uncharacterized protein</fullName>
    </submittedName>
</protein>
<evidence type="ECO:0000313" key="2">
    <source>
        <dbReference type="Proteomes" id="UP001500839"/>
    </source>
</evidence>
<dbReference type="Proteomes" id="UP001500839">
    <property type="component" value="Unassembled WGS sequence"/>
</dbReference>
<sequence>MVFDAKKYIWFEPPAVGDQVRWQLWWTEEWNRYWAGLRPGWRLTTELRASSRAPKTYLDPDSPAGTVIKQSAIAICGDLRAKYVAPIPIPDSLTMSGALTVNATEKRRPARAPDAPEMDPETITVGTVTGLQVVSVLHDWGAVDRHGWSGFEPIAGNEWFYDVVRAPARLHHYRPSDPDSSAVRNEVLLVDLDVSDASG</sequence>
<name>A0ABP9CLV8_9ACTN</name>
<evidence type="ECO:0000313" key="1">
    <source>
        <dbReference type="EMBL" id="GAA4811551.1"/>
    </source>
</evidence>
<comment type="caution">
    <text evidence="1">The sequence shown here is derived from an EMBL/GenBank/DDBJ whole genome shotgun (WGS) entry which is preliminary data.</text>
</comment>
<keyword evidence="2" id="KW-1185">Reference proteome</keyword>